<comment type="caution">
    <text evidence="3">The sequence shown here is derived from an EMBL/GenBank/DDBJ whole genome shotgun (WGS) entry which is preliminary data.</text>
</comment>
<feature type="domain" description="Thiol:disulfide interchange protein DsbD N-terminal" evidence="2">
    <location>
        <begin position="40"/>
        <end position="146"/>
    </location>
</feature>
<evidence type="ECO:0000256" key="1">
    <source>
        <dbReference type="SAM" id="SignalP"/>
    </source>
</evidence>
<name>A0ABQ5LPF7_9RHOB</name>
<dbReference type="Pfam" id="PF11412">
    <property type="entry name" value="DsbD_N"/>
    <property type="match status" value="1"/>
</dbReference>
<feature type="signal peptide" evidence="1">
    <location>
        <begin position="1"/>
        <end position="20"/>
    </location>
</feature>
<evidence type="ECO:0000313" key="3">
    <source>
        <dbReference type="EMBL" id="GKY86290.1"/>
    </source>
</evidence>
<dbReference type="EMBL" id="BROH01000001">
    <property type="protein sequence ID" value="GKY86290.1"/>
    <property type="molecule type" value="Genomic_DNA"/>
</dbReference>
<keyword evidence="4" id="KW-1185">Reference proteome</keyword>
<dbReference type="Proteomes" id="UP001144205">
    <property type="component" value="Unassembled WGS sequence"/>
</dbReference>
<sequence>MFRFAATLSAALLAAAPLIAGDAPATPAKVELLPGWRSGGGTHMAALRITLDDGWKTYWRAPGEAGLPPQFDWSGSENLADLRLHWPVPDVFTTNGMTTLGYHHELVLPVEVVPADPAADVVLDGALTMGICQDICMPFQTDVSATLPRDQGEPDMRIAFALDRRPDTEAEAGLVSARCSVEPIADGLRVTAKIDLPPVGPREMTVVETPDPAIWVSEAVTRRAENMLTATADLVPPDTRPFDLDTQALRFTVLSQGRAVDIRGCAPLR</sequence>
<dbReference type="RefSeq" id="WP_281840256.1">
    <property type="nucleotide sequence ID" value="NZ_BROH01000001.1"/>
</dbReference>
<organism evidence="3 4">
    <name type="scientific">Sinisalibacter aestuarii</name>
    <dbReference type="NCBI Taxonomy" id="2949426"/>
    <lineage>
        <taxon>Bacteria</taxon>
        <taxon>Pseudomonadati</taxon>
        <taxon>Pseudomonadota</taxon>
        <taxon>Alphaproteobacteria</taxon>
        <taxon>Rhodobacterales</taxon>
        <taxon>Roseobacteraceae</taxon>
        <taxon>Sinisalibacter</taxon>
    </lineage>
</organism>
<gene>
    <name evidence="3" type="ORF">STA1M1_01590</name>
</gene>
<feature type="chain" id="PRO_5046653124" description="Thiol:disulfide interchange protein DsbD N-terminal domain-containing protein" evidence="1">
    <location>
        <begin position="21"/>
        <end position="269"/>
    </location>
</feature>
<accession>A0ABQ5LPF7</accession>
<proteinExistence type="predicted"/>
<reference evidence="3" key="1">
    <citation type="journal article" date="2023" name="Int. J. Syst. Evol. Microbiol.">
        <title>Sinisalibacter aestuarii sp. nov., isolated from estuarine sediment of the Arakawa River.</title>
        <authorList>
            <person name="Arafat S.T."/>
            <person name="Hirano S."/>
            <person name="Sato A."/>
            <person name="Takeuchi K."/>
            <person name="Yasuda T."/>
            <person name="Terahara T."/>
            <person name="Hamada M."/>
            <person name="Kobayashi T."/>
        </authorList>
    </citation>
    <scope>NUCLEOTIDE SEQUENCE</scope>
    <source>
        <strain evidence="3">B-399</strain>
    </source>
</reference>
<keyword evidence="1" id="KW-0732">Signal</keyword>
<protein>
    <recommendedName>
        <fullName evidence="2">Thiol:disulfide interchange protein DsbD N-terminal domain-containing protein</fullName>
    </recommendedName>
</protein>
<evidence type="ECO:0000259" key="2">
    <source>
        <dbReference type="Pfam" id="PF11412"/>
    </source>
</evidence>
<dbReference type="InterPro" id="IPR028250">
    <property type="entry name" value="DsbDN"/>
</dbReference>
<evidence type="ECO:0000313" key="4">
    <source>
        <dbReference type="Proteomes" id="UP001144205"/>
    </source>
</evidence>